<keyword evidence="3" id="KW-1185">Reference proteome</keyword>
<evidence type="ECO:0000313" key="2">
    <source>
        <dbReference type="EMBL" id="SUT95893.1"/>
    </source>
</evidence>
<evidence type="ECO:0000259" key="1">
    <source>
        <dbReference type="Pfam" id="PF06048"/>
    </source>
</evidence>
<evidence type="ECO:0000313" key="3">
    <source>
        <dbReference type="Proteomes" id="UP000254253"/>
    </source>
</evidence>
<dbReference type="AlphaFoldDB" id="A0A380U3R9"/>
<name>A0A380U3R9_ACTLI</name>
<reference evidence="2 3" key="1">
    <citation type="submission" date="2018-06" db="EMBL/GenBank/DDBJ databases">
        <authorList>
            <consortium name="Pathogen Informatics"/>
            <person name="Doyle S."/>
        </authorList>
    </citation>
    <scope>NUCLEOTIDE SEQUENCE [LARGE SCALE GENOMIC DNA]</scope>
    <source>
        <strain evidence="2 3">NCTC4191</strain>
    </source>
</reference>
<keyword evidence="2" id="KW-0547">Nucleotide-binding</keyword>
<dbReference type="Proteomes" id="UP000254253">
    <property type="component" value="Unassembled WGS sequence"/>
</dbReference>
<dbReference type="GO" id="GO:0004386">
    <property type="term" value="F:helicase activity"/>
    <property type="evidence" value="ECO:0007669"/>
    <property type="project" value="UniProtKB-KW"/>
</dbReference>
<proteinExistence type="predicted"/>
<keyword evidence="2" id="KW-0347">Helicase</keyword>
<keyword evidence="2" id="KW-0378">Hydrolase</keyword>
<sequence>MNKIRFYDDQLAKASVFNDWIILAGQDAHKAYYRWNNAMSRSEAGKGERWALIRDSFKLGNDMIPCLLDSKDLGQLDRLLLAPAAQRFIKIFQVGELPTLAKDKDDFRTRVLMNLAEHCPNLTAVEWLDEGFNTENLTSEYQRIKNGQHATAELLEQRTLNPEDDTAPRVEMRKRGGLKGLYYVTTRIVDGEKVESEKWLSDFVEVIGLGKGESEHFIILQKEKQERPLVMPLKDIGERDGWQYLKRNDVTVTTKQALRAELADYLQFKSRTAKQYYITDKTGWNEDLTAFTLPNGETLGQPQTPTIFRNLTQNIEGYRVSGTTANWVENIGRYCVGNPSMMLSVGVALSAPLLKPLEADGYGVHLYEDSTFGKTTALNIAASIYGHPRETRTAWNATPLALQNEAFSRNGLFMPLDEISEASPKAVAQTAYSLFNGQGKLQGAKEGGNRKSIKWLVANLSTGEEGLESYLKQQGIKVNAGQLVRLLNIPMKRATEFHGLVDGKTHADALNANVMRYFGAVGVDWLTYLVQAEKSALRALYDKVKQSRLKSLPDNSEPQIKRVMADRFALIETALLLAKDILQWTEQDISNAITANFNEWVNAYGWHSKKHTQIIEQVNGWLLVNADTRFEEFPPDGTQKPISNKAGYRLVEDDRYFVFKSVFEDEALQGQTKEVALPVLVKAGILHKGEGNGYAYLQRMPRKINPKRTRAYLVEILNEDSEV</sequence>
<keyword evidence="2" id="KW-0067">ATP-binding</keyword>
<dbReference type="EMBL" id="UFRN01000002">
    <property type="protein sequence ID" value="SUT95893.1"/>
    <property type="molecule type" value="Genomic_DNA"/>
</dbReference>
<dbReference type="Pfam" id="PF06048">
    <property type="entry name" value="DUF927"/>
    <property type="match status" value="1"/>
</dbReference>
<organism evidence="2 3">
    <name type="scientific">Actinobacillus lignieresii</name>
    <dbReference type="NCBI Taxonomy" id="720"/>
    <lineage>
        <taxon>Bacteria</taxon>
        <taxon>Pseudomonadati</taxon>
        <taxon>Pseudomonadota</taxon>
        <taxon>Gammaproteobacteria</taxon>
        <taxon>Pasteurellales</taxon>
        <taxon>Pasteurellaceae</taxon>
        <taxon>Actinobacillus</taxon>
    </lineage>
</organism>
<feature type="domain" description="DUF927" evidence="1">
    <location>
        <begin position="218"/>
        <end position="452"/>
    </location>
</feature>
<accession>A0A380U3R9</accession>
<gene>
    <name evidence="2" type="ORF">NCTC4191_02040</name>
</gene>
<protein>
    <submittedName>
        <fullName evidence="2">Superfamily II helicase and inactivated derivatives</fullName>
    </submittedName>
</protein>
<dbReference type="RefSeq" id="WP_115590975.1">
    <property type="nucleotide sequence ID" value="NZ_UFRN01000002.1"/>
</dbReference>
<dbReference type="InterPro" id="IPR009270">
    <property type="entry name" value="DUF927"/>
</dbReference>